<name>A0A4P7ID50_9ACTN</name>
<protein>
    <submittedName>
        <fullName evidence="1">Uncharacterized protein</fullName>
    </submittedName>
</protein>
<evidence type="ECO:0000313" key="1">
    <source>
        <dbReference type="EMBL" id="QBX55059.1"/>
    </source>
</evidence>
<organism evidence="1 2">
    <name type="scientific">Nocardioides seonyuensis</name>
    <dbReference type="NCBI Taxonomy" id="2518371"/>
    <lineage>
        <taxon>Bacteria</taxon>
        <taxon>Bacillati</taxon>
        <taxon>Actinomycetota</taxon>
        <taxon>Actinomycetes</taxon>
        <taxon>Propionibacteriales</taxon>
        <taxon>Nocardioidaceae</taxon>
        <taxon>Nocardioides</taxon>
    </lineage>
</organism>
<dbReference type="RefSeq" id="WP_135267027.1">
    <property type="nucleotide sequence ID" value="NZ_CP038436.1"/>
</dbReference>
<dbReference type="EMBL" id="CP038436">
    <property type="protein sequence ID" value="QBX55059.1"/>
    <property type="molecule type" value="Genomic_DNA"/>
</dbReference>
<proteinExistence type="predicted"/>
<dbReference type="KEGG" id="nsn:EXE58_06055"/>
<dbReference type="AlphaFoldDB" id="A0A4P7ID50"/>
<keyword evidence="2" id="KW-1185">Reference proteome</keyword>
<gene>
    <name evidence="1" type="ORF">EXE58_06055</name>
</gene>
<dbReference type="Proteomes" id="UP000294853">
    <property type="component" value="Chromosome"/>
</dbReference>
<accession>A0A4P7ID50</accession>
<sequence>MAKPTNTRALGLSLDQAEWEEDKQAAAHVVVVDHPDGRHSAVGPFPTQQEAGEWSAAAMRRAREQGITFTGIGVAAVHQSCGQPLPGAAVAQADAMLADIADAFNVPEPTGPRPVTATTAHVVLVEWDSGARTVVGIFFEGQEAVDWGEIAAGAAERGEAPIYYLAAAPVFTPSGVPLDGHIYTDVLDNFLT</sequence>
<evidence type="ECO:0000313" key="2">
    <source>
        <dbReference type="Proteomes" id="UP000294853"/>
    </source>
</evidence>
<reference evidence="1 2" key="1">
    <citation type="submission" date="2019-03" db="EMBL/GenBank/DDBJ databases">
        <title>Three New Species of Nocardioides, Nocardioides euryhalodurans sp. nov., Nocardioides seonyuensis sp. nov. and Nocardioides eburneoflavus sp. nov. Iolated from Soil.</title>
        <authorList>
            <person name="Roh S.G."/>
            <person name="Lee C."/>
            <person name="Kim M.-K."/>
            <person name="Kim S.B."/>
        </authorList>
    </citation>
    <scope>NUCLEOTIDE SEQUENCE [LARGE SCALE GENOMIC DNA]</scope>
    <source>
        <strain evidence="1 2">MMS17-SY207-3</strain>
    </source>
</reference>